<dbReference type="Proteomes" id="UP000811246">
    <property type="component" value="Chromosome 10"/>
</dbReference>
<dbReference type="PANTHER" id="PTHR34777">
    <property type="entry name" value="VQ MOTIF-CONTAINING PROTEIN 10"/>
    <property type="match status" value="1"/>
</dbReference>
<dbReference type="AlphaFoldDB" id="A0A922DWX9"/>
<feature type="domain" description="VQ" evidence="2">
    <location>
        <begin position="16"/>
        <end position="39"/>
    </location>
</feature>
<dbReference type="EMBL" id="CM031834">
    <property type="protein sequence ID" value="KAG6692007.1"/>
    <property type="molecule type" value="Genomic_DNA"/>
</dbReference>
<evidence type="ECO:0000256" key="1">
    <source>
        <dbReference type="SAM" id="MobiDB-lite"/>
    </source>
</evidence>
<dbReference type="PANTHER" id="PTHR34777:SF23">
    <property type="entry name" value="VQ DOMAIN-CONTAINING PROTEIN"/>
    <property type="match status" value="1"/>
</dbReference>
<comment type="caution">
    <text evidence="3">The sequence shown here is derived from an EMBL/GenBank/DDBJ whole genome shotgun (WGS) entry which is preliminary data.</text>
</comment>
<evidence type="ECO:0000259" key="2">
    <source>
        <dbReference type="Pfam" id="PF05678"/>
    </source>
</evidence>
<dbReference type="Pfam" id="PF05678">
    <property type="entry name" value="VQ"/>
    <property type="match status" value="1"/>
</dbReference>
<feature type="region of interest" description="Disordered" evidence="1">
    <location>
        <begin position="52"/>
        <end position="87"/>
    </location>
</feature>
<dbReference type="InterPro" id="IPR039608">
    <property type="entry name" value="VQ_1/10"/>
</dbReference>
<proteinExistence type="predicted"/>
<reference evidence="3" key="1">
    <citation type="submission" date="2021-01" db="EMBL/GenBank/DDBJ databases">
        <authorList>
            <person name="Lovell J.T."/>
            <person name="Bentley N."/>
            <person name="Bhattarai G."/>
            <person name="Jenkins J.W."/>
            <person name="Sreedasyam A."/>
            <person name="Alarcon Y."/>
            <person name="Bock C."/>
            <person name="Boston L."/>
            <person name="Carlson J."/>
            <person name="Cervantes K."/>
            <person name="Clermont K."/>
            <person name="Krom N."/>
            <person name="Kubenka K."/>
            <person name="Mamidi S."/>
            <person name="Mattison C."/>
            <person name="Monteros M."/>
            <person name="Pisani C."/>
            <person name="Plott C."/>
            <person name="Rajasekar S."/>
            <person name="Rhein H.S."/>
            <person name="Rohla C."/>
            <person name="Song M."/>
            <person name="Hilaire R.S."/>
            <person name="Shu S."/>
            <person name="Wells L."/>
            <person name="Wang X."/>
            <person name="Webber J."/>
            <person name="Heerema R.J."/>
            <person name="Klein P."/>
            <person name="Conner P."/>
            <person name="Grauke L."/>
            <person name="Grimwood J."/>
            <person name="Schmutz J."/>
            <person name="Randall J.J."/>
        </authorList>
    </citation>
    <scope>NUCLEOTIDE SEQUENCE</scope>
    <source>
        <tissue evidence="3">Leaf</tissue>
    </source>
</reference>
<organism evidence="3 4">
    <name type="scientific">Carya illinoinensis</name>
    <name type="common">Pecan</name>
    <dbReference type="NCBI Taxonomy" id="32201"/>
    <lineage>
        <taxon>Eukaryota</taxon>
        <taxon>Viridiplantae</taxon>
        <taxon>Streptophyta</taxon>
        <taxon>Embryophyta</taxon>
        <taxon>Tracheophyta</taxon>
        <taxon>Spermatophyta</taxon>
        <taxon>Magnoliopsida</taxon>
        <taxon>eudicotyledons</taxon>
        <taxon>Gunneridae</taxon>
        <taxon>Pentapetalae</taxon>
        <taxon>rosids</taxon>
        <taxon>fabids</taxon>
        <taxon>Fagales</taxon>
        <taxon>Juglandaceae</taxon>
        <taxon>Carya</taxon>
    </lineage>
</organism>
<evidence type="ECO:0000313" key="4">
    <source>
        <dbReference type="Proteomes" id="UP000811246"/>
    </source>
</evidence>
<sequence>MACSVSGKAVKVVHIDTQYVETDPLNFKSVVQSLTGKDSCVAWIEKSSFGANKRKRSPVTVNNGGGSFDIRPSCGRHDNGSTVGSGNRHVSVLSKGMSFKDLDGMILEDPPMEELMQWLMWTE</sequence>
<name>A0A922DWX9_CARIL</name>
<accession>A0A922DWX9</accession>
<protein>
    <recommendedName>
        <fullName evidence="2">VQ domain-containing protein</fullName>
    </recommendedName>
</protein>
<gene>
    <name evidence="3" type="ORF">I3842_10G090600</name>
</gene>
<dbReference type="InterPro" id="IPR008889">
    <property type="entry name" value="VQ"/>
</dbReference>
<evidence type="ECO:0000313" key="3">
    <source>
        <dbReference type="EMBL" id="KAG6692007.1"/>
    </source>
</evidence>